<protein>
    <recommendedName>
        <fullName evidence="2">DUF58 domain-containing protein</fullName>
    </recommendedName>
</protein>
<keyword evidence="1" id="KW-0812">Transmembrane</keyword>
<reference evidence="3 4" key="1">
    <citation type="journal article" date="2015" name="MBio">
        <title>Genome-Resolved Metagenomic Analysis Reveals Roles for Candidate Phyla and Other Microbial Community Members in Biogeochemical Transformations in Oil Reservoirs.</title>
        <authorList>
            <person name="Hu P."/>
            <person name="Tom L."/>
            <person name="Singh A."/>
            <person name="Thomas B.C."/>
            <person name="Baker B.J."/>
            <person name="Piceno Y.M."/>
            <person name="Andersen G.L."/>
            <person name="Banfield J.F."/>
        </authorList>
    </citation>
    <scope>NUCLEOTIDE SEQUENCE [LARGE SCALE GENOMIC DNA]</scope>
    <source>
        <strain evidence="3">46_16</strain>
    </source>
</reference>
<dbReference type="Pfam" id="PF01882">
    <property type="entry name" value="DUF58"/>
    <property type="match status" value="1"/>
</dbReference>
<keyword evidence="1" id="KW-0472">Membrane</keyword>
<evidence type="ECO:0000313" key="4">
    <source>
        <dbReference type="Proteomes" id="UP000064249"/>
    </source>
</evidence>
<organism evidence="3 4">
    <name type="scientific">Anaerolinea thermophila</name>
    <dbReference type="NCBI Taxonomy" id="167964"/>
    <lineage>
        <taxon>Bacteria</taxon>
        <taxon>Bacillati</taxon>
        <taxon>Chloroflexota</taxon>
        <taxon>Anaerolineae</taxon>
        <taxon>Anaerolineales</taxon>
        <taxon>Anaerolineaceae</taxon>
        <taxon>Anaerolinea</taxon>
    </lineage>
</organism>
<dbReference type="EMBL" id="LGFU01000013">
    <property type="protein sequence ID" value="KUK46661.1"/>
    <property type="molecule type" value="Genomic_DNA"/>
</dbReference>
<dbReference type="PANTHER" id="PTHR34351">
    <property type="entry name" value="SLR1927 PROTEIN-RELATED"/>
    <property type="match status" value="1"/>
</dbReference>
<accession>A0A124FN33</accession>
<sequence>MKVKPRFYILSAWLGGILTLWIIFQDDLFLQLLVLLVLLMLISYISARLSLRGIIIQRSSRYHKMTIGNYFEDHFDIENKHAFWKQWIEICDYSGISGNPQEIRVLTGLDAKKVRTFNTYTFLRKRGVYNLGPLKLTSGDFLGCFEFNRWVESQKRLVVLPRIIELDRFAHLPAYLSGGKELKVASLETTPFAAGVREYYPGDSLRRIHWPTTARKQRLMVKEFDRDPQMNTWIILDCEMGNHYEKQEKVNSNHPSDYWSVRQQTKYALPCSTFEYAVTVAASITQFFIAHNYGVGLITSGQQAQMIVSDHGYRQLGRILDILAYVQPDGNTPFTGFTGEYLKHINRGSTVILISTILDKSLLELIDMALARGLRPIYICVRKSSFSDSSSKVEDDMLIRGEMAVRSVPFFSLD</sequence>
<evidence type="ECO:0000256" key="1">
    <source>
        <dbReference type="SAM" id="Phobius"/>
    </source>
</evidence>
<evidence type="ECO:0000259" key="2">
    <source>
        <dbReference type="Pfam" id="PF01882"/>
    </source>
</evidence>
<feature type="transmembrane region" description="Helical" evidence="1">
    <location>
        <begin position="30"/>
        <end position="51"/>
    </location>
</feature>
<feature type="domain" description="DUF58" evidence="2">
    <location>
        <begin position="196"/>
        <end position="246"/>
    </location>
</feature>
<gene>
    <name evidence="3" type="ORF">XD73_0444</name>
</gene>
<comment type="caution">
    <text evidence="3">The sequence shown here is derived from an EMBL/GenBank/DDBJ whole genome shotgun (WGS) entry which is preliminary data.</text>
</comment>
<dbReference type="PANTHER" id="PTHR34351:SF2">
    <property type="entry name" value="DUF58 DOMAIN-CONTAINING PROTEIN"/>
    <property type="match status" value="1"/>
</dbReference>
<dbReference type="AlphaFoldDB" id="A0A124FN33"/>
<keyword evidence="1" id="KW-1133">Transmembrane helix</keyword>
<evidence type="ECO:0000313" key="3">
    <source>
        <dbReference type="EMBL" id="KUK46661.1"/>
    </source>
</evidence>
<dbReference type="InterPro" id="IPR002881">
    <property type="entry name" value="DUF58"/>
</dbReference>
<proteinExistence type="predicted"/>
<feature type="transmembrane region" description="Helical" evidence="1">
    <location>
        <begin position="7"/>
        <end position="24"/>
    </location>
</feature>
<dbReference type="Proteomes" id="UP000064249">
    <property type="component" value="Unassembled WGS sequence"/>
</dbReference>
<name>A0A124FN33_9CHLR</name>
<feature type="non-terminal residue" evidence="3">
    <location>
        <position position="414"/>
    </location>
</feature>